<evidence type="ECO:0000259" key="1">
    <source>
        <dbReference type="Pfam" id="PF00535"/>
    </source>
</evidence>
<dbReference type="EMBL" id="JAKGAS010000001">
    <property type="protein sequence ID" value="MCF2946635.1"/>
    <property type="molecule type" value="Genomic_DNA"/>
</dbReference>
<sequence>MSIPKYALAIFAYNIDQSIEACLNSVLRNGLDEHFTIFVLANGCTDNTESIVKILQAKHSHIELVSIKKADKCHAWNKYVHEIAPEVETHFFIDGDVEVTPGSLWKMAQLIHADPRINLVGGVPVVGRDKDAWTSRMYTYGRVSGGLYTMSNEFLQRLKSEGITMPVGFVGEDFLISELAKSLSDFRQFNRPSIHLKIEPKAGFSFRSLSKKRIADYLQYARRLIRYRIRDYELSMLLHRFEYFNGIDLPNSVQDLYNQTKVLPDYYWRGKFTPIDWIAVYKIRRVVSDKTSRFSKIFN</sequence>
<keyword evidence="3" id="KW-1185">Reference proteome</keyword>
<reference evidence="2 3" key="1">
    <citation type="submission" date="2022-01" db="EMBL/GenBank/DDBJ databases">
        <title>Paraglaciecola sp. G1-23.</title>
        <authorList>
            <person name="Jin M.S."/>
            <person name="Han D.M."/>
            <person name="Kim H.M."/>
            <person name="Jeon C.O."/>
        </authorList>
    </citation>
    <scope>NUCLEOTIDE SEQUENCE [LARGE SCALE GENOMIC DNA]</scope>
    <source>
        <strain evidence="2 3">G1-23</strain>
    </source>
</reference>
<proteinExistence type="predicted"/>
<dbReference type="Proteomes" id="UP001521137">
    <property type="component" value="Unassembled WGS sequence"/>
</dbReference>
<organism evidence="2 3">
    <name type="scientific">Paraglaciecola algarum</name>
    <dbReference type="NCBI Taxonomy" id="3050085"/>
    <lineage>
        <taxon>Bacteria</taxon>
        <taxon>Pseudomonadati</taxon>
        <taxon>Pseudomonadota</taxon>
        <taxon>Gammaproteobacteria</taxon>
        <taxon>Alteromonadales</taxon>
        <taxon>Alteromonadaceae</taxon>
        <taxon>Paraglaciecola</taxon>
    </lineage>
</organism>
<keyword evidence="2" id="KW-0808">Transferase</keyword>
<dbReference type="PANTHER" id="PTHR43685">
    <property type="entry name" value="GLYCOSYLTRANSFERASE"/>
    <property type="match status" value="1"/>
</dbReference>
<dbReference type="SUPFAM" id="SSF53448">
    <property type="entry name" value="Nucleotide-diphospho-sugar transferases"/>
    <property type="match status" value="1"/>
</dbReference>
<dbReference type="PANTHER" id="PTHR43685:SF11">
    <property type="entry name" value="GLYCOSYLTRANSFERASE TAGX-RELATED"/>
    <property type="match status" value="1"/>
</dbReference>
<dbReference type="InterPro" id="IPR050834">
    <property type="entry name" value="Glycosyltransf_2"/>
</dbReference>
<dbReference type="Gene3D" id="3.90.550.10">
    <property type="entry name" value="Spore Coat Polysaccharide Biosynthesis Protein SpsA, Chain A"/>
    <property type="match status" value="1"/>
</dbReference>
<protein>
    <submittedName>
        <fullName evidence="2">Glycosyltransferase</fullName>
        <ecNumber evidence="2">2.4.-.-</ecNumber>
    </submittedName>
</protein>
<evidence type="ECO:0000313" key="3">
    <source>
        <dbReference type="Proteomes" id="UP001521137"/>
    </source>
</evidence>
<accession>A0ABS9D2G0</accession>
<dbReference type="EC" id="2.4.-.-" evidence="2"/>
<feature type="domain" description="Glycosyltransferase 2-like" evidence="1">
    <location>
        <begin position="10"/>
        <end position="146"/>
    </location>
</feature>
<dbReference type="RefSeq" id="WP_235310162.1">
    <property type="nucleotide sequence ID" value="NZ_JAKGAS010000001.1"/>
</dbReference>
<dbReference type="Pfam" id="PF00535">
    <property type="entry name" value="Glycos_transf_2"/>
    <property type="match status" value="1"/>
</dbReference>
<evidence type="ECO:0000313" key="2">
    <source>
        <dbReference type="EMBL" id="MCF2946635.1"/>
    </source>
</evidence>
<keyword evidence="2" id="KW-0328">Glycosyltransferase</keyword>
<comment type="caution">
    <text evidence="2">The sequence shown here is derived from an EMBL/GenBank/DDBJ whole genome shotgun (WGS) entry which is preliminary data.</text>
</comment>
<name>A0ABS9D2G0_9ALTE</name>
<dbReference type="InterPro" id="IPR029044">
    <property type="entry name" value="Nucleotide-diphossugar_trans"/>
</dbReference>
<dbReference type="GO" id="GO:0016757">
    <property type="term" value="F:glycosyltransferase activity"/>
    <property type="evidence" value="ECO:0007669"/>
    <property type="project" value="UniProtKB-KW"/>
</dbReference>
<dbReference type="InterPro" id="IPR001173">
    <property type="entry name" value="Glyco_trans_2-like"/>
</dbReference>
<gene>
    <name evidence="2" type="ORF">L0668_00820</name>
</gene>